<dbReference type="Proteomes" id="UP000006876">
    <property type="component" value="Plasmid pA82"/>
</dbReference>
<dbReference type="AlphaFoldDB" id="E3HXX3"/>
<dbReference type="EMBL" id="CP002289">
    <property type="protein sequence ID" value="ADP19927.1"/>
    <property type="molecule type" value="Genomic_DNA"/>
</dbReference>
<proteinExistence type="predicted"/>
<evidence type="ECO:0000313" key="2">
    <source>
        <dbReference type="Proteomes" id="UP000006876"/>
    </source>
</evidence>
<name>E3HXX3_ACHXA</name>
<organism evidence="1 2">
    <name type="scientific">Achromobacter xylosoxidans (strain A8)</name>
    <dbReference type="NCBI Taxonomy" id="762376"/>
    <lineage>
        <taxon>Bacteria</taxon>
        <taxon>Pseudomonadati</taxon>
        <taxon>Pseudomonadota</taxon>
        <taxon>Betaproteobacteria</taxon>
        <taxon>Burkholderiales</taxon>
        <taxon>Alcaligenaceae</taxon>
        <taxon>Achromobacter</taxon>
    </lineage>
</organism>
<reference evidence="2" key="1">
    <citation type="journal article" date="2011" name="J. Bacteriol.">
        <title>Complete genome sequence of the haloaromatic acid-degrading bacterium Achromobacter xylosoxidans A8.</title>
        <authorList>
            <person name="Strnad H."/>
            <person name="Ridl J."/>
            <person name="Paces J."/>
            <person name="Kolar M."/>
            <person name="Vlcek C."/>
            <person name="Paces V."/>
        </authorList>
    </citation>
    <scope>NUCLEOTIDE SEQUENCE [LARGE SCALE GENOMIC DNA]</scope>
    <source>
        <strain evidence="2">A8</strain>
        <plasmid evidence="2">pA82</plasmid>
    </source>
</reference>
<dbReference type="eggNOG" id="ENOG502ZTUE">
    <property type="taxonomic scope" value="Bacteria"/>
</dbReference>
<dbReference type="HOGENOM" id="CLU_2550535_0_0_4"/>
<protein>
    <submittedName>
        <fullName evidence="1">Uncharacterized protein</fullName>
    </submittedName>
</protein>
<keyword evidence="1" id="KW-0614">Plasmid</keyword>
<dbReference type="KEGG" id="axy:AXYL_06642"/>
<gene>
    <name evidence="1" type="ordered locus">AXYL_06642</name>
</gene>
<sequence>MKLNEARKSMVNESSWRSWTVVRFPNGSWSYGGRLHSPDYELCEKWSIAAPTAKDAVKKAQALRRQELRRQARAVGADLKRA</sequence>
<evidence type="ECO:0000313" key="1">
    <source>
        <dbReference type="EMBL" id="ADP19927.1"/>
    </source>
</evidence>
<geneLocation type="plasmid" evidence="1 2">
    <name>pA82</name>
</geneLocation>
<accession>E3HXX3</accession>